<evidence type="ECO:0000313" key="2">
    <source>
        <dbReference type="Proteomes" id="UP001054945"/>
    </source>
</evidence>
<dbReference type="EMBL" id="BPLR01005804">
    <property type="protein sequence ID" value="GIY05096.1"/>
    <property type="molecule type" value="Genomic_DNA"/>
</dbReference>
<accession>A0AAV4QAJ5</accession>
<protein>
    <submittedName>
        <fullName evidence="1">Uncharacterized protein</fullName>
    </submittedName>
</protein>
<gene>
    <name evidence="1" type="ORF">CEXT_399721</name>
</gene>
<keyword evidence="2" id="KW-1185">Reference proteome</keyword>
<reference evidence="1 2" key="1">
    <citation type="submission" date="2021-06" db="EMBL/GenBank/DDBJ databases">
        <title>Caerostris extrusa draft genome.</title>
        <authorList>
            <person name="Kono N."/>
            <person name="Arakawa K."/>
        </authorList>
    </citation>
    <scope>NUCLEOTIDE SEQUENCE [LARGE SCALE GENOMIC DNA]</scope>
</reference>
<organism evidence="1 2">
    <name type="scientific">Caerostris extrusa</name>
    <name type="common">Bark spider</name>
    <name type="synonym">Caerostris bankana</name>
    <dbReference type="NCBI Taxonomy" id="172846"/>
    <lineage>
        <taxon>Eukaryota</taxon>
        <taxon>Metazoa</taxon>
        <taxon>Ecdysozoa</taxon>
        <taxon>Arthropoda</taxon>
        <taxon>Chelicerata</taxon>
        <taxon>Arachnida</taxon>
        <taxon>Araneae</taxon>
        <taxon>Araneomorphae</taxon>
        <taxon>Entelegynae</taxon>
        <taxon>Araneoidea</taxon>
        <taxon>Araneidae</taxon>
        <taxon>Caerostris</taxon>
    </lineage>
</organism>
<dbReference type="AlphaFoldDB" id="A0AAV4QAJ5"/>
<dbReference type="Proteomes" id="UP001054945">
    <property type="component" value="Unassembled WGS sequence"/>
</dbReference>
<sequence length="126" mass="14266">MVHCAACRVELQRLSSFSDSASCPFCKSMPSRQAKIYGWKTDCYRRNDPNPALKTQAASSLNLPGLFPLTYVRSSQFHFPHFTTSRLFVSRNEIENASTVGWSGTKGSLELNFRGPNELFLGRRVW</sequence>
<comment type="caution">
    <text evidence="1">The sequence shown here is derived from an EMBL/GenBank/DDBJ whole genome shotgun (WGS) entry which is preliminary data.</text>
</comment>
<evidence type="ECO:0000313" key="1">
    <source>
        <dbReference type="EMBL" id="GIY05096.1"/>
    </source>
</evidence>
<name>A0AAV4QAJ5_CAEEX</name>
<proteinExistence type="predicted"/>